<evidence type="ECO:0000259" key="1">
    <source>
        <dbReference type="Pfam" id="PF00850"/>
    </source>
</evidence>
<dbReference type="AlphaFoldDB" id="X0XI53"/>
<dbReference type="EMBL" id="BARS01035977">
    <property type="protein sequence ID" value="GAG24626.1"/>
    <property type="molecule type" value="Genomic_DNA"/>
</dbReference>
<proteinExistence type="predicted"/>
<protein>
    <recommendedName>
        <fullName evidence="1">Histone deacetylase domain-containing protein</fullName>
    </recommendedName>
</protein>
<dbReference type="InterPro" id="IPR037138">
    <property type="entry name" value="His_deacetylse_dom_sf"/>
</dbReference>
<dbReference type="InterPro" id="IPR023801">
    <property type="entry name" value="His_deacetylse_dom"/>
</dbReference>
<dbReference type="GO" id="GO:0004407">
    <property type="term" value="F:histone deacetylase activity"/>
    <property type="evidence" value="ECO:0007669"/>
    <property type="project" value="TreeGrafter"/>
</dbReference>
<dbReference type="GO" id="GO:0040029">
    <property type="term" value="P:epigenetic regulation of gene expression"/>
    <property type="evidence" value="ECO:0007669"/>
    <property type="project" value="TreeGrafter"/>
</dbReference>
<feature type="domain" description="Histone deacetylase" evidence="1">
    <location>
        <begin position="2"/>
        <end position="60"/>
    </location>
</feature>
<dbReference type="Gene3D" id="3.40.800.20">
    <property type="entry name" value="Histone deacetylase domain"/>
    <property type="match status" value="1"/>
</dbReference>
<dbReference type="InterPro" id="IPR023696">
    <property type="entry name" value="Ureohydrolase_dom_sf"/>
</dbReference>
<feature type="non-terminal residue" evidence="2">
    <location>
        <position position="1"/>
    </location>
</feature>
<dbReference type="PANTHER" id="PTHR10625">
    <property type="entry name" value="HISTONE DEACETYLASE HDAC1-RELATED"/>
    <property type="match status" value="1"/>
</dbReference>
<reference evidence="2" key="1">
    <citation type="journal article" date="2014" name="Front. Microbiol.">
        <title>High frequency of phylogenetically diverse reductive dehalogenase-homologous genes in deep subseafloor sedimentary metagenomes.</title>
        <authorList>
            <person name="Kawai M."/>
            <person name="Futagami T."/>
            <person name="Toyoda A."/>
            <person name="Takaki Y."/>
            <person name="Nishi S."/>
            <person name="Hori S."/>
            <person name="Arai W."/>
            <person name="Tsubouchi T."/>
            <person name="Morono Y."/>
            <person name="Uchiyama I."/>
            <person name="Ito T."/>
            <person name="Fujiyama A."/>
            <person name="Inagaki F."/>
            <person name="Takami H."/>
        </authorList>
    </citation>
    <scope>NUCLEOTIDE SEQUENCE</scope>
    <source>
        <strain evidence="2">Expedition CK06-06</strain>
    </source>
</reference>
<evidence type="ECO:0000313" key="2">
    <source>
        <dbReference type="EMBL" id="GAG24626.1"/>
    </source>
</evidence>
<accession>X0XI53</accession>
<name>X0XI53_9ZZZZ</name>
<gene>
    <name evidence="2" type="ORF">S01H1_55351</name>
</gene>
<organism evidence="2">
    <name type="scientific">marine sediment metagenome</name>
    <dbReference type="NCBI Taxonomy" id="412755"/>
    <lineage>
        <taxon>unclassified sequences</taxon>
        <taxon>metagenomes</taxon>
        <taxon>ecological metagenomes</taxon>
    </lineage>
</organism>
<sequence>GHRDDPLAGMNLTEKGYFLMTKAVVEIAEEFSEGRICSVLEGGYNFEALSASVEYHLRALAGEKNP</sequence>
<dbReference type="SUPFAM" id="SSF52768">
    <property type="entry name" value="Arginase/deacetylase"/>
    <property type="match status" value="1"/>
</dbReference>
<comment type="caution">
    <text evidence="2">The sequence shown here is derived from an EMBL/GenBank/DDBJ whole genome shotgun (WGS) entry which is preliminary data.</text>
</comment>
<dbReference type="Pfam" id="PF00850">
    <property type="entry name" value="Hist_deacetyl"/>
    <property type="match status" value="1"/>
</dbReference>
<dbReference type="PANTHER" id="PTHR10625:SF10">
    <property type="entry name" value="HISTONE DEACETYLASE HDAC1"/>
    <property type="match status" value="1"/>
</dbReference>